<reference evidence="1 2" key="1">
    <citation type="submission" date="2019-03" db="EMBL/GenBank/DDBJ databases">
        <authorList>
            <consortium name="Pathogen Informatics"/>
        </authorList>
    </citation>
    <scope>NUCLEOTIDE SEQUENCE [LARGE SCALE GENOMIC DNA]</scope>
    <source>
        <strain evidence="1 2">NCTC12998</strain>
    </source>
</reference>
<keyword evidence="1" id="KW-0808">Transferase</keyword>
<dbReference type="Gene3D" id="1.20.1050.10">
    <property type="match status" value="1"/>
</dbReference>
<dbReference type="EC" id="2.5.1.18" evidence="1"/>
<sequence>MTIVDNWQPRPHLQRWYQQLNQRQAWRDVVMIPVT</sequence>
<dbReference type="GO" id="GO:0004364">
    <property type="term" value="F:glutathione transferase activity"/>
    <property type="evidence" value="ECO:0007669"/>
    <property type="project" value="UniProtKB-EC"/>
</dbReference>
<dbReference type="InterPro" id="IPR036282">
    <property type="entry name" value="Glutathione-S-Trfase_C_sf"/>
</dbReference>
<gene>
    <name evidence="1" type="primary">gstB_2</name>
    <name evidence="1" type="ORF">NCTC12998_02708</name>
</gene>
<protein>
    <submittedName>
        <fullName evidence="1">Glutathione S-transferase GstB</fullName>
        <ecNumber evidence="1">2.5.1.18</ecNumber>
    </submittedName>
</protein>
<dbReference type="SUPFAM" id="SSF47616">
    <property type="entry name" value="GST C-terminal domain-like"/>
    <property type="match status" value="1"/>
</dbReference>
<organism evidence="1 2">
    <name type="scientific">Raoultella planticola</name>
    <name type="common">Klebsiella planticola</name>
    <dbReference type="NCBI Taxonomy" id="575"/>
    <lineage>
        <taxon>Bacteria</taxon>
        <taxon>Pseudomonadati</taxon>
        <taxon>Pseudomonadota</taxon>
        <taxon>Gammaproteobacteria</taxon>
        <taxon>Enterobacterales</taxon>
        <taxon>Enterobacteriaceae</taxon>
        <taxon>Klebsiella/Raoultella group</taxon>
        <taxon>Raoultella</taxon>
    </lineage>
</organism>
<evidence type="ECO:0000313" key="1">
    <source>
        <dbReference type="EMBL" id="VFS64769.1"/>
    </source>
</evidence>
<dbReference type="EMBL" id="CAADJE010000022">
    <property type="protein sequence ID" value="VFS64769.1"/>
    <property type="molecule type" value="Genomic_DNA"/>
</dbReference>
<evidence type="ECO:0000313" key="2">
    <source>
        <dbReference type="Proteomes" id="UP000345637"/>
    </source>
</evidence>
<name>A0A485B7Q8_RAOPL</name>
<accession>A0A485B7Q8</accession>
<dbReference type="Proteomes" id="UP000345637">
    <property type="component" value="Unassembled WGS sequence"/>
</dbReference>
<dbReference type="AlphaFoldDB" id="A0A485B7Q8"/>
<proteinExistence type="predicted"/>